<dbReference type="SMART" id="SM00733">
    <property type="entry name" value="Mterf"/>
    <property type="match status" value="21"/>
</dbReference>
<keyword evidence="2" id="KW-0806">Transcription termination</keyword>
<sequence>MFYSIFRTSLLHGRRAMAASQSFKFSNIKISTSLRFISISSNGHSFTVSYLINKCGFSTELASRASSYVHFETPEKPDSLFVFLENHGFSRTQILNLIKKRPRLLVCDTEKTLLPKIEYLHSLGFSRPELAKILSSYPTLLMHSLKNQIIPNFNLLRNLFHSDDKAIKAIKRFTPILVYDLESYLYPNMNVLRVIGVPESNILVLLNRQPRSLLYNPVRLKEIVEEAERMGFDPSTKMFLSVVIALKSMTKSTLEKKFDVYRRWGWSDQEIHEALRRHPLCMTVSEDKVMAIMDFLVKKMGYSSTLIAKQPSILRKSFRKNIIPRALFARELLSQGLVNDLKLSVLFDTSEKVFIRMFVDRFVNKAPELLKLYKEKLKISEKKQTLEPVPAVSFSSPILWGKFLILSLGSHKRGCSNGHSFTVSYLINKCGFSTELASRASSYVHFETPEKPDSLFAFLENHGLLVCDTEKTLLPKIEYLHSLGFSRPKLAKILSSYPSLLMRSLKNQIIPNFNLLRNLFHSDDKAIKVIKRYTPILVYDLESYLYPNMNVLRGIGVPESNILVLLNRQPRSLLYNPVRLKEIVEEAERMGFDPSTKMFLSVVIALKSMTKSTLEKKFDVYRRWGWSDQEIHEAFRRHPLCMTVSEDKVMAIMDFLVKKLGYSSTLIAKQPSILWKSFRKNIVPRALFARELLSQGLVNDLKLSVLFDTSEKVFIRITSFLHGRQAMACPQSFNLSMIKKSTTLRFFSKTSNQNSFTVSYLMNKCGFTPEFASFASKYVHFETPERPDSLFAFLENHGFSKTQILNLIKRRPRLLIYDTEKTLLPKLEFFYSIGFSRPELTKILTSYPAVLICSLKKQIIPSFNLLRNLFQSDDKAIKTIKRYGAIFVYEFERNLIPNMNVLRGIGVPESNILMLLNHQPRPLLYDQVRLKEIVEEVKRMGFDSSTKKFIDVVIALSSMSKSTLEKKFDVYRRWGWSDQEIHEAFRRYPMCMAVSEDKIMAVMDFLVNKMGYSSTLVAKQSSILRQSLEKRIVPRALFARELLSQGLVTDFKLSVLFHTSEKVFVDRFVNKAPDLLKLYKENLNASEKKRS</sequence>
<evidence type="ECO:0000256" key="3">
    <source>
        <dbReference type="ARBA" id="ARBA00022946"/>
    </source>
</evidence>
<dbReference type="OMA" id="NELGYPH"/>
<dbReference type="InterPro" id="IPR038538">
    <property type="entry name" value="MTERF_sf"/>
</dbReference>
<dbReference type="Proteomes" id="UP000032304">
    <property type="component" value="Chromosome 2"/>
</dbReference>
<evidence type="ECO:0000313" key="4">
    <source>
        <dbReference type="EMBL" id="KJB12621.1"/>
    </source>
</evidence>
<organism evidence="4 5">
    <name type="scientific">Gossypium raimondii</name>
    <name type="common">Peruvian cotton</name>
    <name type="synonym">Gossypium klotzschianum subsp. raimondii</name>
    <dbReference type="NCBI Taxonomy" id="29730"/>
    <lineage>
        <taxon>Eukaryota</taxon>
        <taxon>Viridiplantae</taxon>
        <taxon>Streptophyta</taxon>
        <taxon>Embryophyta</taxon>
        <taxon>Tracheophyta</taxon>
        <taxon>Spermatophyta</taxon>
        <taxon>Magnoliopsida</taxon>
        <taxon>eudicotyledons</taxon>
        <taxon>Gunneridae</taxon>
        <taxon>Pentapetalae</taxon>
        <taxon>rosids</taxon>
        <taxon>malvids</taxon>
        <taxon>Malvales</taxon>
        <taxon>Malvaceae</taxon>
        <taxon>Malvoideae</taxon>
        <taxon>Gossypium</taxon>
    </lineage>
</organism>
<dbReference type="Pfam" id="PF02536">
    <property type="entry name" value="mTERF"/>
    <property type="match status" value="6"/>
</dbReference>
<protein>
    <submittedName>
        <fullName evidence="4">Uncharacterized protein</fullName>
    </submittedName>
</protein>
<dbReference type="PANTHER" id="PTHR13068">
    <property type="entry name" value="CGI-12 PROTEIN-RELATED"/>
    <property type="match status" value="1"/>
</dbReference>
<name>A0A0D2Q720_GOSRA</name>
<dbReference type="EMBL" id="CM001741">
    <property type="protein sequence ID" value="KJB12621.1"/>
    <property type="molecule type" value="Genomic_DNA"/>
</dbReference>
<comment type="similarity">
    <text evidence="1">Belongs to the mTERF family.</text>
</comment>
<keyword evidence="2" id="KW-0804">Transcription</keyword>
<evidence type="ECO:0000313" key="5">
    <source>
        <dbReference type="Proteomes" id="UP000032304"/>
    </source>
</evidence>
<proteinExistence type="inferred from homology"/>
<reference evidence="4 5" key="1">
    <citation type="journal article" date="2012" name="Nature">
        <title>Repeated polyploidization of Gossypium genomes and the evolution of spinnable cotton fibres.</title>
        <authorList>
            <person name="Paterson A.H."/>
            <person name="Wendel J.F."/>
            <person name="Gundlach H."/>
            <person name="Guo H."/>
            <person name="Jenkins J."/>
            <person name="Jin D."/>
            <person name="Llewellyn D."/>
            <person name="Showmaker K.C."/>
            <person name="Shu S."/>
            <person name="Udall J."/>
            <person name="Yoo M.J."/>
            <person name="Byers R."/>
            <person name="Chen W."/>
            <person name="Doron-Faigenboim A."/>
            <person name="Duke M.V."/>
            <person name="Gong L."/>
            <person name="Grimwood J."/>
            <person name="Grover C."/>
            <person name="Grupp K."/>
            <person name="Hu G."/>
            <person name="Lee T.H."/>
            <person name="Li J."/>
            <person name="Lin L."/>
            <person name="Liu T."/>
            <person name="Marler B.S."/>
            <person name="Page J.T."/>
            <person name="Roberts A.W."/>
            <person name="Romanel E."/>
            <person name="Sanders W.S."/>
            <person name="Szadkowski E."/>
            <person name="Tan X."/>
            <person name="Tang H."/>
            <person name="Xu C."/>
            <person name="Wang J."/>
            <person name="Wang Z."/>
            <person name="Zhang D."/>
            <person name="Zhang L."/>
            <person name="Ashrafi H."/>
            <person name="Bedon F."/>
            <person name="Bowers J.E."/>
            <person name="Brubaker C.L."/>
            <person name="Chee P.W."/>
            <person name="Das S."/>
            <person name="Gingle A.R."/>
            <person name="Haigler C.H."/>
            <person name="Harker D."/>
            <person name="Hoffmann L.V."/>
            <person name="Hovav R."/>
            <person name="Jones D.C."/>
            <person name="Lemke C."/>
            <person name="Mansoor S."/>
            <person name="ur Rahman M."/>
            <person name="Rainville L.N."/>
            <person name="Rambani A."/>
            <person name="Reddy U.K."/>
            <person name="Rong J.K."/>
            <person name="Saranga Y."/>
            <person name="Scheffler B.E."/>
            <person name="Scheffler J.A."/>
            <person name="Stelly D.M."/>
            <person name="Triplett B.A."/>
            <person name="Van Deynze A."/>
            <person name="Vaslin M.F."/>
            <person name="Waghmare V.N."/>
            <person name="Walford S.A."/>
            <person name="Wright R.J."/>
            <person name="Zaki E.A."/>
            <person name="Zhang T."/>
            <person name="Dennis E.S."/>
            <person name="Mayer K.F."/>
            <person name="Peterson D.G."/>
            <person name="Rokhsar D.S."/>
            <person name="Wang X."/>
            <person name="Schmutz J."/>
        </authorList>
    </citation>
    <scope>NUCLEOTIDE SEQUENCE [LARGE SCALE GENOMIC DNA]</scope>
</reference>
<dbReference type="Gramene" id="KJB12621">
    <property type="protein sequence ID" value="KJB12621"/>
    <property type="gene ID" value="B456_002G027700"/>
</dbReference>
<keyword evidence="2" id="KW-0805">Transcription regulation</keyword>
<dbReference type="STRING" id="29730.A0A0D2Q720"/>
<dbReference type="Gene3D" id="1.25.70.10">
    <property type="entry name" value="Transcription termination factor 3, mitochondrial"/>
    <property type="match status" value="3"/>
</dbReference>
<gene>
    <name evidence="4" type="ORF">B456_002G027700</name>
</gene>
<evidence type="ECO:0000256" key="2">
    <source>
        <dbReference type="ARBA" id="ARBA00022472"/>
    </source>
</evidence>
<dbReference type="PANTHER" id="PTHR13068:SF166">
    <property type="entry name" value="TRANSCRIPTION TERMINATION FACTOR MTERF15, MITOCHONDRIAL-LIKE"/>
    <property type="match status" value="1"/>
</dbReference>
<dbReference type="AlphaFoldDB" id="A0A0D2Q720"/>
<dbReference type="GO" id="GO:0006353">
    <property type="term" value="P:DNA-templated transcription termination"/>
    <property type="evidence" value="ECO:0007669"/>
    <property type="project" value="UniProtKB-KW"/>
</dbReference>
<dbReference type="FunFam" id="1.25.70.10:FF:000001">
    <property type="entry name" value="Mitochondrial transcription termination factor-like"/>
    <property type="match status" value="3"/>
</dbReference>
<dbReference type="InterPro" id="IPR003690">
    <property type="entry name" value="MTERF"/>
</dbReference>
<dbReference type="eggNOG" id="KOG1267">
    <property type="taxonomic scope" value="Eukaryota"/>
</dbReference>
<dbReference type="GO" id="GO:0003676">
    <property type="term" value="F:nucleic acid binding"/>
    <property type="evidence" value="ECO:0007669"/>
    <property type="project" value="InterPro"/>
</dbReference>
<keyword evidence="5" id="KW-1185">Reference proteome</keyword>
<keyword evidence="3" id="KW-0809">Transit peptide</keyword>
<accession>A0A0D2Q720</accession>
<evidence type="ECO:0000256" key="1">
    <source>
        <dbReference type="ARBA" id="ARBA00007692"/>
    </source>
</evidence>